<gene>
    <name evidence="6" type="ORF">SAMN05421881_108210</name>
</gene>
<dbReference type="EMBL" id="FNOY01000082">
    <property type="protein sequence ID" value="SDY93345.1"/>
    <property type="molecule type" value="Genomic_DNA"/>
</dbReference>
<dbReference type="OrthoDB" id="457670at2"/>
<feature type="transmembrane region" description="Helical" evidence="5">
    <location>
        <begin position="79"/>
        <end position="100"/>
    </location>
</feature>
<keyword evidence="2 5" id="KW-0812">Transmembrane</keyword>
<feature type="transmembrane region" description="Helical" evidence="5">
    <location>
        <begin position="173"/>
        <end position="197"/>
    </location>
</feature>
<comment type="similarity">
    <text evidence="5">Belongs to the 4-toluene sulfonate uptake permease (TSUP) (TC 2.A.102) family.</text>
</comment>
<evidence type="ECO:0000256" key="3">
    <source>
        <dbReference type="ARBA" id="ARBA00022989"/>
    </source>
</evidence>
<dbReference type="GO" id="GO:0005886">
    <property type="term" value="C:plasma membrane"/>
    <property type="evidence" value="ECO:0007669"/>
    <property type="project" value="UniProtKB-SubCell"/>
</dbReference>
<feature type="transmembrane region" description="Helical" evidence="5">
    <location>
        <begin position="106"/>
        <end position="126"/>
    </location>
</feature>
<keyword evidence="3 5" id="KW-1133">Transmembrane helix</keyword>
<dbReference type="Proteomes" id="UP000198640">
    <property type="component" value="Unassembled WGS sequence"/>
</dbReference>
<evidence type="ECO:0000256" key="2">
    <source>
        <dbReference type="ARBA" id="ARBA00022692"/>
    </source>
</evidence>
<keyword evidence="7" id="KW-1185">Reference proteome</keyword>
<keyword evidence="4 5" id="KW-0472">Membrane</keyword>
<evidence type="ECO:0000313" key="7">
    <source>
        <dbReference type="Proteomes" id="UP000198640"/>
    </source>
</evidence>
<evidence type="ECO:0000256" key="1">
    <source>
        <dbReference type="ARBA" id="ARBA00004141"/>
    </source>
</evidence>
<feature type="transmembrane region" description="Helical" evidence="5">
    <location>
        <begin position="209"/>
        <end position="228"/>
    </location>
</feature>
<dbReference type="PANTHER" id="PTHR43483">
    <property type="entry name" value="MEMBRANE TRANSPORTER PROTEIN HI_0806-RELATED"/>
    <property type="match status" value="1"/>
</dbReference>
<accession>A0A1H3NXR9</accession>
<protein>
    <recommendedName>
        <fullName evidence="5">Probable membrane transporter protein</fullName>
    </recommendedName>
</protein>
<evidence type="ECO:0000256" key="4">
    <source>
        <dbReference type="ARBA" id="ARBA00023136"/>
    </source>
</evidence>
<proteinExistence type="inferred from homology"/>
<feature type="transmembrane region" description="Helical" evidence="5">
    <location>
        <begin position="138"/>
        <end position="167"/>
    </location>
</feature>
<dbReference type="AlphaFoldDB" id="A0A1H3NXR9"/>
<feature type="transmembrane region" description="Helical" evidence="5">
    <location>
        <begin position="46"/>
        <end position="67"/>
    </location>
</feature>
<dbReference type="Pfam" id="PF01925">
    <property type="entry name" value="TauE"/>
    <property type="match status" value="1"/>
</dbReference>
<comment type="subcellular location">
    <subcellularLocation>
        <location evidence="5">Cell membrane</location>
        <topology evidence="5">Multi-pass membrane protein</topology>
    </subcellularLocation>
    <subcellularLocation>
        <location evidence="1">Membrane</location>
        <topology evidence="1">Multi-pass membrane protein</topology>
    </subcellularLocation>
</comment>
<dbReference type="STRING" id="44576.SAMN05421881_108210"/>
<dbReference type="PANTHER" id="PTHR43483:SF3">
    <property type="entry name" value="MEMBRANE TRANSPORTER PROTEIN HI_0806-RELATED"/>
    <property type="match status" value="1"/>
</dbReference>
<feature type="transmembrane region" description="Helical" evidence="5">
    <location>
        <begin position="7"/>
        <end position="40"/>
    </location>
</feature>
<evidence type="ECO:0000313" key="6">
    <source>
        <dbReference type="EMBL" id="SDY93345.1"/>
    </source>
</evidence>
<keyword evidence="5" id="KW-1003">Cell membrane</keyword>
<dbReference type="InterPro" id="IPR002781">
    <property type="entry name" value="TM_pro_TauE-like"/>
</dbReference>
<name>A0A1H3NXR9_9PROT</name>
<reference evidence="6 7" key="1">
    <citation type="submission" date="2016-10" db="EMBL/GenBank/DDBJ databases">
        <authorList>
            <person name="de Groot N.N."/>
        </authorList>
    </citation>
    <scope>NUCLEOTIDE SEQUENCE [LARGE SCALE GENOMIC DNA]</scope>
    <source>
        <strain evidence="6 7">Nm1</strain>
    </source>
</reference>
<feature type="transmembrane region" description="Helical" evidence="5">
    <location>
        <begin position="248"/>
        <end position="265"/>
    </location>
</feature>
<evidence type="ECO:0000256" key="5">
    <source>
        <dbReference type="RuleBase" id="RU363041"/>
    </source>
</evidence>
<organism evidence="6 7">
    <name type="scientific">Nitrosomonas halophila</name>
    <dbReference type="NCBI Taxonomy" id="44576"/>
    <lineage>
        <taxon>Bacteria</taxon>
        <taxon>Pseudomonadati</taxon>
        <taxon>Pseudomonadota</taxon>
        <taxon>Betaproteobacteria</taxon>
        <taxon>Nitrosomonadales</taxon>
        <taxon>Nitrosomonadaceae</taxon>
        <taxon>Nitrosomonas</taxon>
    </lineage>
</organism>
<dbReference type="RefSeq" id="WP_090415701.1">
    <property type="nucleotide sequence ID" value="NZ_FNOY01000082.1"/>
</dbReference>
<sequence>MEAWFIYLLTGGVVGFFAGLLGIGGGLLMVPILASVFLSLGFPDDRILHLALGTTTAIIVLTSIASLRAHHAHGAVNWWVVRHISPGIILGALAGSTLAGQLPSQTLGIIFVLFIYCAATQMWLNIRPRAGYSLPGKAGMFAAGGLIGAVSSLVAIGGGLLTVPFLVACQIGMHHAIGTAAAVGFPVALASAIGYGLNGMIQTQPLPEYALGYIYLPALALVAMASVLTAPLGAKTAHVLPTAALKKIFVGLLYLLGTKLLLDFWN</sequence>